<keyword evidence="3" id="KW-1185">Reference proteome</keyword>
<evidence type="ECO:0000313" key="3">
    <source>
        <dbReference type="Proteomes" id="UP001311232"/>
    </source>
</evidence>
<dbReference type="EMBL" id="JAHHUM010000866">
    <property type="protein sequence ID" value="KAK5617053.1"/>
    <property type="molecule type" value="Genomic_DNA"/>
</dbReference>
<protein>
    <submittedName>
        <fullName evidence="2">Uncharacterized protein</fullName>
    </submittedName>
</protein>
<reference evidence="2 3" key="1">
    <citation type="submission" date="2021-06" db="EMBL/GenBank/DDBJ databases">
        <authorList>
            <person name="Palmer J.M."/>
        </authorList>
    </citation>
    <scope>NUCLEOTIDE SEQUENCE [LARGE SCALE GENOMIC DNA]</scope>
    <source>
        <strain evidence="2 3">MEX-2019</strain>
        <tissue evidence="2">Muscle</tissue>
    </source>
</reference>
<gene>
    <name evidence="2" type="ORF">CRENBAI_016537</name>
</gene>
<sequence length="420" mass="43930">MERVAVQRPSAVEPSSSSRRKRHRCGAPSCVSAGEEKSPMAAAVMSGAMVSLPADVRAAASNPVSSSATAVSPRLTAALPMPSSLAPARCSEATPDELEQRLRFYARQIKSFRRTRLLYSSPELRMRIRQMEEDYETTPKSASSSSTRNRGRKREASAQVIGGLGDASAPAHATEGLGDASAPAHVTKGLGDASSPAHTAEGLGDASAPEHFTEGLGNVPAPGLKVFQGFIESLVLVLVPESPDEGFQDEAPPDPVPEGFKEQLVLVLASEPRDKGFEEEASPDPVSEGFKEQLVLVLASEPRDKGFEEEASPDPVSEGFKEHLELVLASEGSPDAASASKGPGSSASFSEGSPQAAATGPPGHVPEEPLGPPRFPLGGFMELQPNSRPAVSKDVSRSCGKVTGPLVSKGGTQKFRAFGM</sequence>
<feature type="compositionally biased region" description="Polar residues" evidence="1">
    <location>
        <begin position="138"/>
        <end position="148"/>
    </location>
</feature>
<feature type="region of interest" description="Disordered" evidence="1">
    <location>
        <begin position="1"/>
        <end position="33"/>
    </location>
</feature>
<organism evidence="2 3">
    <name type="scientific">Crenichthys baileyi</name>
    <name type="common">White River springfish</name>
    <dbReference type="NCBI Taxonomy" id="28760"/>
    <lineage>
        <taxon>Eukaryota</taxon>
        <taxon>Metazoa</taxon>
        <taxon>Chordata</taxon>
        <taxon>Craniata</taxon>
        <taxon>Vertebrata</taxon>
        <taxon>Euteleostomi</taxon>
        <taxon>Actinopterygii</taxon>
        <taxon>Neopterygii</taxon>
        <taxon>Teleostei</taxon>
        <taxon>Neoteleostei</taxon>
        <taxon>Acanthomorphata</taxon>
        <taxon>Ovalentaria</taxon>
        <taxon>Atherinomorphae</taxon>
        <taxon>Cyprinodontiformes</taxon>
        <taxon>Goodeidae</taxon>
        <taxon>Crenichthys</taxon>
    </lineage>
</organism>
<dbReference type="AlphaFoldDB" id="A0AAV9S799"/>
<dbReference type="Proteomes" id="UP001311232">
    <property type="component" value="Unassembled WGS sequence"/>
</dbReference>
<accession>A0AAV9S799</accession>
<evidence type="ECO:0000313" key="2">
    <source>
        <dbReference type="EMBL" id="KAK5617053.1"/>
    </source>
</evidence>
<proteinExistence type="predicted"/>
<name>A0AAV9S799_9TELE</name>
<evidence type="ECO:0000256" key="1">
    <source>
        <dbReference type="SAM" id="MobiDB-lite"/>
    </source>
</evidence>
<comment type="caution">
    <text evidence="2">The sequence shown here is derived from an EMBL/GenBank/DDBJ whole genome shotgun (WGS) entry which is preliminary data.</text>
</comment>
<feature type="region of interest" description="Disordered" evidence="1">
    <location>
        <begin position="131"/>
        <end position="214"/>
    </location>
</feature>
<feature type="compositionally biased region" description="Low complexity" evidence="1">
    <location>
        <begin position="332"/>
        <end position="350"/>
    </location>
</feature>
<feature type="region of interest" description="Disordered" evidence="1">
    <location>
        <begin position="301"/>
        <end position="399"/>
    </location>
</feature>